<comment type="caution">
    <text evidence="3">The sequence shown here is derived from an EMBL/GenBank/DDBJ whole genome shotgun (WGS) entry which is preliminary data.</text>
</comment>
<sequence length="308" mass="34575">VMIWSIDMGLASVSDNKKVLTSVGSVHYVAIEVIYNQIDKTKFTFQINGNADARSDYRIFTLSKIEQTGSSSSASRVKRGSGRKQCSTGTTAMYHVGNLVLGTVLQEVYSRLVHNNANHETRSITPNDINNPIEESIVRPIRGGLFNQVRTERVEFVHARIRPQHYRPNNRVNFGGGNTSTEYMRQHMNALPGDERGHIVASVFSGPPQLYNMFPQHNSMNRNYHASHLLVDWRETENRMQRHLANGGGDIVWNVGFSYDNLQTARPTSVTYSATFYDRNGNIVDRIEGTLRNCVGNQVLPSGRTCGL</sequence>
<dbReference type="Proteomes" id="UP000677228">
    <property type="component" value="Unassembled WGS sequence"/>
</dbReference>
<evidence type="ECO:0000259" key="1">
    <source>
        <dbReference type="Pfam" id="PF13930"/>
    </source>
</evidence>
<reference evidence="3" key="1">
    <citation type="submission" date="2021-02" db="EMBL/GenBank/DDBJ databases">
        <authorList>
            <person name="Nowell W R."/>
        </authorList>
    </citation>
    <scope>NUCLEOTIDE SEQUENCE</scope>
</reference>
<accession>A0A815JUM4</accession>
<dbReference type="EMBL" id="CAJNOK010018607">
    <property type="protein sequence ID" value="CAF1285358.1"/>
    <property type="molecule type" value="Genomic_DNA"/>
</dbReference>
<dbReference type="OrthoDB" id="6606584at2759"/>
<evidence type="ECO:0000313" key="5">
    <source>
        <dbReference type="EMBL" id="CAF4279939.1"/>
    </source>
</evidence>
<gene>
    <name evidence="3" type="ORF">GPM918_LOCUS32501</name>
    <name evidence="2" type="ORF">OVA965_LOCUS27837</name>
    <name evidence="5" type="ORF">SRO942_LOCUS33173</name>
    <name evidence="4" type="ORF">TMI583_LOCUS28585</name>
</gene>
<dbReference type="AlphaFoldDB" id="A0A815JUM4"/>
<dbReference type="EMBL" id="CAJNOQ010016634">
    <property type="protein sequence ID" value="CAF1384693.1"/>
    <property type="molecule type" value="Genomic_DNA"/>
</dbReference>
<dbReference type="Pfam" id="PF13930">
    <property type="entry name" value="Endonuclea_NS_2"/>
    <property type="match status" value="1"/>
</dbReference>
<evidence type="ECO:0000313" key="4">
    <source>
        <dbReference type="EMBL" id="CAF4090327.1"/>
    </source>
</evidence>
<keyword evidence="6" id="KW-1185">Reference proteome</keyword>
<dbReference type="EMBL" id="CAJOBC010082037">
    <property type="protein sequence ID" value="CAF4279939.1"/>
    <property type="molecule type" value="Genomic_DNA"/>
</dbReference>
<proteinExistence type="predicted"/>
<evidence type="ECO:0000313" key="3">
    <source>
        <dbReference type="EMBL" id="CAF1384693.1"/>
    </source>
</evidence>
<feature type="domain" description="Type VII secretion system protein EssD-like" evidence="1">
    <location>
        <begin position="180"/>
        <end position="270"/>
    </location>
</feature>
<dbReference type="Proteomes" id="UP000663829">
    <property type="component" value="Unassembled WGS sequence"/>
</dbReference>
<dbReference type="InterPro" id="IPR044927">
    <property type="entry name" value="Endonuclea_NS_2"/>
</dbReference>
<feature type="non-terminal residue" evidence="3">
    <location>
        <position position="1"/>
    </location>
</feature>
<dbReference type="Proteomes" id="UP000681722">
    <property type="component" value="Unassembled WGS sequence"/>
</dbReference>
<protein>
    <recommendedName>
        <fullName evidence="1">Type VII secretion system protein EssD-like domain-containing protein</fullName>
    </recommendedName>
</protein>
<organism evidence="3 6">
    <name type="scientific">Didymodactylos carnosus</name>
    <dbReference type="NCBI Taxonomy" id="1234261"/>
    <lineage>
        <taxon>Eukaryota</taxon>
        <taxon>Metazoa</taxon>
        <taxon>Spiralia</taxon>
        <taxon>Gnathifera</taxon>
        <taxon>Rotifera</taxon>
        <taxon>Eurotatoria</taxon>
        <taxon>Bdelloidea</taxon>
        <taxon>Philodinida</taxon>
        <taxon>Philodinidae</taxon>
        <taxon>Didymodactylos</taxon>
    </lineage>
</organism>
<dbReference type="EMBL" id="CAJOBA010040174">
    <property type="protein sequence ID" value="CAF4090327.1"/>
    <property type="molecule type" value="Genomic_DNA"/>
</dbReference>
<evidence type="ECO:0000313" key="2">
    <source>
        <dbReference type="EMBL" id="CAF1285358.1"/>
    </source>
</evidence>
<evidence type="ECO:0000313" key="6">
    <source>
        <dbReference type="Proteomes" id="UP000663829"/>
    </source>
</evidence>
<name>A0A815JUM4_9BILA</name>
<dbReference type="Proteomes" id="UP000682733">
    <property type="component" value="Unassembled WGS sequence"/>
</dbReference>